<evidence type="ECO:0000313" key="3">
    <source>
        <dbReference type="Proteomes" id="UP000000263"/>
    </source>
</evidence>
<feature type="region of interest" description="Disordered" evidence="1">
    <location>
        <begin position="97"/>
        <end position="117"/>
    </location>
</feature>
<protein>
    <submittedName>
        <fullName evidence="2">Uncharacterized protein</fullName>
    </submittedName>
</protein>
<dbReference type="InterPro" id="IPR011024">
    <property type="entry name" value="G_crystallin-like"/>
</dbReference>
<dbReference type="EMBL" id="CP000804">
    <property type="protein sequence ID" value="ABU56457.1"/>
    <property type="molecule type" value="Genomic_DNA"/>
</dbReference>
<dbReference type="KEGG" id="rca:Rcas_0324"/>
<dbReference type="Proteomes" id="UP000000263">
    <property type="component" value="Chromosome"/>
</dbReference>
<organism evidence="2 3">
    <name type="scientific">Roseiflexus castenholzii (strain DSM 13941 / HLO8)</name>
    <dbReference type="NCBI Taxonomy" id="383372"/>
    <lineage>
        <taxon>Bacteria</taxon>
        <taxon>Bacillati</taxon>
        <taxon>Chloroflexota</taxon>
        <taxon>Chloroflexia</taxon>
        <taxon>Chloroflexales</taxon>
        <taxon>Roseiflexineae</taxon>
        <taxon>Roseiflexaceae</taxon>
        <taxon>Roseiflexus</taxon>
    </lineage>
</organism>
<keyword evidence="3" id="KW-1185">Reference proteome</keyword>
<gene>
    <name evidence="2" type="ordered locus">Rcas_0324</name>
</gene>
<sequence length="221" mass="24265">MCWKSYLIRQNTKRRNTMTLKPTLFTIIIGLLLVISALVNTSESRLSISNAQEQGEHCVVYAEATAPGSSAAPVAWRGCYPTFEAIAVATDGRVHLPPSASPDDLSDDMLHSQSATDVHPAQSSFVLTIEYDDTNYRGASLTTTGMMPCPSDGSAFLLPSLGAWDNRIESVRLYSNCNRAFHYENESYGGNYGDYRSDTPDMTSMRNQASSLKICQNCLAR</sequence>
<accession>A7NG70</accession>
<reference evidence="2 3" key="1">
    <citation type="submission" date="2007-08" db="EMBL/GenBank/DDBJ databases">
        <title>Complete sequence of Roseiflexus castenholzii DSM 13941.</title>
        <authorList>
            <consortium name="US DOE Joint Genome Institute"/>
            <person name="Copeland A."/>
            <person name="Lucas S."/>
            <person name="Lapidus A."/>
            <person name="Barry K."/>
            <person name="Glavina del Rio T."/>
            <person name="Dalin E."/>
            <person name="Tice H."/>
            <person name="Pitluck S."/>
            <person name="Thompson L.S."/>
            <person name="Brettin T."/>
            <person name="Bruce D."/>
            <person name="Detter J.C."/>
            <person name="Han C."/>
            <person name="Tapia R."/>
            <person name="Schmutz J."/>
            <person name="Larimer F."/>
            <person name="Land M."/>
            <person name="Hauser L."/>
            <person name="Kyrpides N."/>
            <person name="Mikhailova N."/>
            <person name="Bryant D.A."/>
            <person name="Hanada S."/>
            <person name="Tsukatani Y."/>
            <person name="Richardson P."/>
        </authorList>
    </citation>
    <scope>NUCLEOTIDE SEQUENCE [LARGE SCALE GENOMIC DNA]</scope>
    <source>
        <strain evidence="3">DSM 13941 / HLO8</strain>
    </source>
</reference>
<dbReference type="SUPFAM" id="SSF49695">
    <property type="entry name" value="gamma-Crystallin-like"/>
    <property type="match status" value="1"/>
</dbReference>
<name>A7NG70_ROSCS</name>
<evidence type="ECO:0000256" key="1">
    <source>
        <dbReference type="SAM" id="MobiDB-lite"/>
    </source>
</evidence>
<proteinExistence type="predicted"/>
<dbReference type="HOGENOM" id="CLU_1249851_0_0_0"/>
<evidence type="ECO:0000313" key="2">
    <source>
        <dbReference type="EMBL" id="ABU56457.1"/>
    </source>
</evidence>
<dbReference type="Gene3D" id="2.60.20.10">
    <property type="entry name" value="Crystallins"/>
    <property type="match status" value="1"/>
</dbReference>
<dbReference type="AlphaFoldDB" id="A7NG70"/>